<evidence type="ECO:0000256" key="2">
    <source>
        <dbReference type="ARBA" id="ARBA00006175"/>
    </source>
</evidence>
<dbReference type="AlphaFoldDB" id="A0A672ZN65"/>
<evidence type="ECO:0000256" key="12">
    <source>
        <dbReference type="RuleBase" id="RU000477"/>
    </source>
</evidence>
<evidence type="ECO:0000256" key="3">
    <source>
        <dbReference type="ARBA" id="ARBA00022448"/>
    </source>
</evidence>
<evidence type="ECO:0000256" key="1">
    <source>
        <dbReference type="ARBA" id="ARBA00004651"/>
    </source>
</evidence>
<evidence type="ECO:0000256" key="10">
    <source>
        <dbReference type="ARBA" id="ARBA00034651"/>
    </source>
</evidence>
<dbReference type="InterPro" id="IPR000425">
    <property type="entry name" value="MIP"/>
</dbReference>
<keyword evidence="6" id="KW-0677">Repeat</keyword>
<reference evidence="14" key="2">
    <citation type="submission" date="2025-08" db="UniProtKB">
        <authorList>
            <consortium name="Ensembl"/>
        </authorList>
    </citation>
    <scope>IDENTIFICATION</scope>
</reference>
<evidence type="ECO:0000256" key="6">
    <source>
        <dbReference type="ARBA" id="ARBA00022737"/>
    </source>
</evidence>
<keyword evidence="4" id="KW-1003">Cell membrane</keyword>
<feature type="transmembrane region" description="Helical" evidence="13">
    <location>
        <begin position="46"/>
        <end position="69"/>
    </location>
</feature>
<dbReference type="PRINTS" id="PR02015">
    <property type="entry name" value="AQUAPORIN3"/>
</dbReference>
<keyword evidence="15" id="KW-1185">Reference proteome</keyword>
<feature type="transmembrane region" description="Helical" evidence="13">
    <location>
        <begin position="125"/>
        <end position="145"/>
    </location>
</feature>
<comment type="similarity">
    <text evidence="2 12">Belongs to the MIP/aquaporin (TC 1.A.8) family.</text>
</comment>
<keyword evidence="8 13" id="KW-0472">Membrane</keyword>
<feature type="transmembrane region" description="Helical" evidence="13">
    <location>
        <begin position="263"/>
        <end position="286"/>
    </location>
</feature>
<protein>
    <submittedName>
        <fullName evidence="14">Aquaporin 10b</fullName>
    </submittedName>
</protein>
<keyword evidence="7 13" id="KW-1133">Transmembrane helix</keyword>
<evidence type="ECO:0000256" key="4">
    <source>
        <dbReference type="ARBA" id="ARBA00022475"/>
    </source>
</evidence>
<evidence type="ECO:0000256" key="9">
    <source>
        <dbReference type="ARBA" id="ARBA00023180"/>
    </source>
</evidence>
<accession>A0A672ZN65</accession>
<feature type="transmembrane region" description="Helical" evidence="13">
    <location>
        <begin position="212"/>
        <end position="236"/>
    </location>
</feature>
<dbReference type="GO" id="GO:0015254">
    <property type="term" value="F:glycerol channel activity"/>
    <property type="evidence" value="ECO:0007669"/>
    <property type="project" value="TreeGrafter"/>
</dbReference>
<dbReference type="Ensembl" id="ENSSORT00005019159.1">
    <property type="protein sequence ID" value="ENSSORP00005018611.1"/>
    <property type="gene ID" value="ENSSORG00005008625.1"/>
</dbReference>
<dbReference type="InterPro" id="IPR023275">
    <property type="entry name" value="Aquaporin_3"/>
</dbReference>
<evidence type="ECO:0000256" key="8">
    <source>
        <dbReference type="ARBA" id="ARBA00023136"/>
    </source>
</evidence>
<dbReference type="PRINTS" id="PR00783">
    <property type="entry name" value="MINTRINSICP"/>
</dbReference>
<reference evidence="14" key="1">
    <citation type="submission" date="2019-06" db="EMBL/GenBank/DDBJ databases">
        <authorList>
            <consortium name="Wellcome Sanger Institute Data Sharing"/>
        </authorList>
    </citation>
    <scope>NUCLEOTIDE SEQUENCE [LARGE SCALE GENOMIC DNA]</scope>
</reference>
<dbReference type="InterPro" id="IPR050363">
    <property type="entry name" value="MIP/Aquaporin"/>
</dbReference>
<evidence type="ECO:0000256" key="11">
    <source>
        <dbReference type="ARBA" id="ARBA00049405"/>
    </source>
</evidence>
<dbReference type="GO" id="GO:0016323">
    <property type="term" value="C:basolateral plasma membrane"/>
    <property type="evidence" value="ECO:0007669"/>
    <property type="project" value="TreeGrafter"/>
</dbReference>
<dbReference type="SUPFAM" id="SSF81338">
    <property type="entry name" value="Aquaporin-like"/>
    <property type="match status" value="1"/>
</dbReference>
<keyword evidence="9" id="KW-0325">Glycoprotein</keyword>
<reference evidence="14" key="3">
    <citation type="submission" date="2025-09" db="UniProtKB">
        <authorList>
            <consortium name="Ensembl"/>
        </authorList>
    </citation>
    <scope>IDENTIFICATION</scope>
</reference>
<dbReference type="InterPro" id="IPR023271">
    <property type="entry name" value="Aquaporin-like"/>
</dbReference>
<dbReference type="GO" id="GO:0015250">
    <property type="term" value="F:water channel activity"/>
    <property type="evidence" value="ECO:0007669"/>
    <property type="project" value="TreeGrafter"/>
</dbReference>
<evidence type="ECO:0000313" key="15">
    <source>
        <dbReference type="Proteomes" id="UP000472271"/>
    </source>
</evidence>
<dbReference type="PANTHER" id="PTHR43829:SF13">
    <property type="entry name" value="AQUAPORIN-10"/>
    <property type="match status" value="1"/>
</dbReference>
<sequence>MVKKVCCVTGRCGHNYETLFACDVFLLFVFFIKPKVILHSLFCRRILNCSCVFFLHLQLIGSGAAAQVITSQGTHGSYLTMQLGSALGAVFGIFVSRGVSGAQLNVVWSMSLWILGRQPWRKVPLYALSHLLGAFLGAATVYLQYYDAIQVFSGGHLSVAGPNATAGIFCSYPADHLSVWGGIVDQVVATALLLICCLAVEDRRQGLLPDGLAPVLVGALILTIGLSMGSNCGFPLNPARDLGPRLFTFIAGWGEEVFKAGGGWWWVPIVAPFVGGLLGTLIYELLIEVHHPHTPQSPGQESEAVELEEVVVDSGNNR</sequence>
<dbReference type="Proteomes" id="UP000472271">
    <property type="component" value="Chromosome 16"/>
</dbReference>
<evidence type="ECO:0000313" key="14">
    <source>
        <dbReference type="Ensembl" id="ENSSORP00005018611.1"/>
    </source>
</evidence>
<dbReference type="Pfam" id="PF00230">
    <property type="entry name" value="MIP"/>
    <property type="match status" value="1"/>
</dbReference>
<evidence type="ECO:0000256" key="5">
    <source>
        <dbReference type="ARBA" id="ARBA00022692"/>
    </source>
</evidence>
<gene>
    <name evidence="14" type="primary">LOC115435817</name>
</gene>
<proteinExistence type="inferred from homology"/>
<dbReference type="InParanoid" id="A0A672ZN65"/>
<keyword evidence="3 12" id="KW-0813">Transport</keyword>
<comment type="catalytic activity">
    <reaction evidence="10">
        <text>H2O(in) = H2O(out)</text>
        <dbReference type="Rhea" id="RHEA:29667"/>
        <dbReference type="ChEBI" id="CHEBI:15377"/>
    </reaction>
</comment>
<evidence type="ECO:0000256" key="13">
    <source>
        <dbReference type="SAM" id="Phobius"/>
    </source>
</evidence>
<feature type="transmembrane region" description="Helical" evidence="13">
    <location>
        <begin position="18"/>
        <end position="34"/>
    </location>
</feature>
<dbReference type="GO" id="GO:0015204">
    <property type="term" value="F:urea transmembrane transporter activity"/>
    <property type="evidence" value="ECO:0007669"/>
    <property type="project" value="TreeGrafter"/>
</dbReference>
<comment type="catalytic activity">
    <reaction evidence="11">
        <text>glycerol(in) = glycerol(out)</text>
        <dbReference type="Rhea" id="RHEA:29675"/>
        <dbReference type="ChEBI" id="CHEBI:17754"/>
    </reaction>
</comment>
<feature type="transmembrane region" description="Helical" evidence="13">
    <location>
        <begin position="179"/>
        <end position="200"/>
    </location>
</feature>
<evidence type="ECO:0000256" key="7">
    <source>
        <dbReference type="ARBA" id="ARBA00022989"/>
    </source>
</evidence>
<feature type="transmembrane region" description="Helical" evidence="13">
    <location>
        <begin position="89"/>
        <end position="113"/>
    </location>
</feature>
<organism evidence="14 15">
    <name type="scientific">Sphaeramia orbicularis</name>
    <name type="common">orbiculate cardinalfish</name>
    <dbReference type="NCBI Taxonomy" id="375764"/>
    <lineage>
        <taxon>Eukaryota</taxon>
        <taxon>Metazoa</taxon>
        <taxon>Chordata</taxon>
        <taxon>Craniata</taxon>
        <taxon>Vertebrata</taxon>
        <taxon>Euteleostomi</taxon>
        <taxon>Actinopterygii</taxon>
        <taxon>Neopterygii</taxon>
        <taxon>Teleostei</taxon>
        <taxon>Neoteleostei</taxon>
        <taxon>Acanthomorphata</taxon>
        <taxon>Gobiaria</taxon>
        <taxon>Kurtiformes</taxon>
        <taxon>Apogonoidei</taxon>
        <taxon>Apogonidae</taxon>
        <taxon>Apogoninae</taxon>
        <taxon>Sphaeramia</taxon>
    </lineage>
</organism>
<dbReference type="Gene3D" id="1.20.1080.10">
    <property type="entry name" value="Glycerol uptake facilitator protein"/>
    <property type="match status" value="1"/>
</dbReference>
<name>A0A672ZN65_9TELE</name>
<comment type="subcellular location">
    <subcellularLocation>
        <location evidence="1">Cell membrane</location>
        <topology evidence="1">Multi-pass membrane protein</topology>
    </subcellularLocation>
</comment>
<dbReference type="PANTHER" id="PTHR43829">
    <property type="entry name" value="AQUAPORIN OR AQUAGLYCEROPORIN RELATED"/>
    <property type="match status" value="1"/>
</dbReference>
<keyword evidence="5 12" id="KW-0812">Transmembrane</keyword>